<comment type="caution">
    <text evidence="2">The sequence shown here is derived from an EMBL/GenBank/DDBJ whole genome shotgun (WGS) entry which is preliminary data.</text>
</comment>
<evidence type="ECO:0000313" key="3">
    <source>
        <dbReference type="Proteomes" id="UP000642993"/>
    </source>
</evidence>
<evidence type="ECO:0000313" key="2">
    <source>
        <dbReference type="EMBL" id="MBD8506719.1"/>
    </source>
</evidence>
<sequence length="537" mass="59246">MQFPEGTPRSVIDRAASGPRKPATDPTLGVPLPPEMAAQRTGTPPHRLVVIGDSLSQGFQSFAIHNTDLSYPAIIARELGWQRAFRFPRYRSHGGLPLNLEYLLRALEDRHGATLGWWDLPLAPFTVQSWMSEVEDYWERGPGSVTPPAAPINHNLSMFGWDLRDSLEWTFDRCAGVLAGNPPSNDLLDQPVENAAFRAALRVYPRATAEQRAMTLFDAARALGEQGDGSSESGIETLIVFLGANNALKAATNLEVAWSAPGFDRLGAKSHYTVWTPEHFRQEYDEMIERVQRISARHVILCTVPHVTIAPITNGIGGKLGPRSRYFDHYVYPWVTESTFSSHTDKHLSGEDARAIDYAIDAYNDHLEAVVREARDNGKDWLLLDTAALLDNLASRRFYEDPSARPAWWTGYELPGELAALSPPLTTRFLAADGNGGRSEGGLFSLDGVHPTTVGYGILAQEFVTTMRAAGVPFYHPDGTPRKDPINVDFDRLILRDTLIRHPPQNIGSTKDIIGWIDEILDLTGSSFGGGVLGTQE</sequence>
<organism evidence="2 3">
    <name type="scientific">Lolliginicoccus lacisalsi</name>
    <dbReference type="NCBI Taxonomy" id="2742202"/>
    <lineage>
        <taxon>Bacteria</taxon>
        <taxon>Bacillati</taxon>
        <taxon>Actinomycetota</taxon>
        <taxon>Actinomycetes</taxon>
        <taxon>Mycobacteriales</taxon>
        <taxon>Hoyosellaceae</taxon>
        <taxon>Lolliginicoccus</taxon>
    </lineage>
</organism>
<evidence type="ECO:0008006" key="4">
    <source>
        <dbReference type="Google" id="ProtNLM"/>
    </source>
</evidence>
<dbReference type="EMBL" id="JACYWE010000005">
    <property type="protein sequence ID" value="MBD8506719.1"/>
    <property type="molecule type" value="Genomic_DNA"/>
</dbReference>
<feature type="region of interest" description="Disordered" evidence="1">
    <location>
        <begin position="1"/>
        <end position="43"/>
    </location>
</feature>
<accession>A0A927PMD9</accession>
<reference evidence="2" key="1">
    <citation type="submission" date="2020-09" db="EMBL/GenBank/DDBJ databases">
        <title>Hoyosella lacisalsi sp. nov., a halotolerant actinobacterium isolated from soil of Lake Gudzhirganskoe.</title>
        <authorList>
            <person name="Yang Q."/>
            <person name="Guo P.Y."/>
            <person name="Liu S.W."/>
            <person name="Li F.N."/>
            <person name="Sun C.H."/>
        </authorList>
    </citation>
    <scope>NUCLEOTIDE SEQUENCE</scope>
    <source>
        <strain evidence="2">G463</strain>
    </source>
</reference>
<evidence type="ECO:0000256" key="1">
    <source>
        <dbReference type="SAM" id="MobiDB-lite"/>
    </source>
</evidence>
<dbReference type="InterPro" id="IPR036514">
    <property type="entry name" value="SGNH_hydro_sf"/>
</dbReference>
<proteinExistence type="predicted"/>
<protein>
    <recommendedName>
        <fullName evidence="4">SGNH/GDSL hydrolase family protein</fullName>
    </recommendedName>
</protein>
<gene>
    <name evidence="2" type="ORF">HT102_09495</name>
</gene>
<keyword evidence="3" id="KW-1185">Reference proteome</keyword>
<dbReference type="Gene3D" id="3.40.50.1110">
    <property type="entry name" value="SGNH hydrolase"/>
    <property type="match status" value="1"/>
</dbReference>
<dbReference type="AlphaFoldDB" id="A0A927PMD9"/>
<name>A0A927PMD9_9ACTN</name>
<dbReference type="SUPFAM" id="SSF52266">
    <property type="entry name" value="SGNH hydrolase"/>
    <property type="match status" value="1"/>
</dbReference>
<dbReference type="Proteomes" id="UP000642993">
    <property type="component" value="Unassembled WGS sequence"/>
</dbReference>